<name>A0A3Q2E3D5_CYPVA</name>
<reference evidence="6" key="1">
    <citation type="submission" date="2025-08" db="UniProtKB">
        <authorList>
            <consortium name="Ensembl"/>
        </authorList>
    </citation>
    <scope>IDENTIFICATION</scope>
</reference>
<sequence length="428" mass="48891">MSLRIKQNKRTGRFSSSGGFSSMSTGSYPMLKASTTNNVVSIKPVTINKSLLDPVKMDIDPAIHTLRTQEKDQIKGLNNRFASYIQQVQLLEQQNKMLETKWQLLQKQTATSTDTDAMFKSNIANLQKQLDLILNQRHLMEMEKNALIDQTKSYQSKYEEEISKRGDAENLFVMTKRDVDAAYMNKTELENKVSALYDELNFLRAVHEAELRELQGSVKETSVVVEMDNSRDLNMDQIISEVKAQYEEVAARSREEAENWYKTKFDVMAAEANQYDAELISTKGEIAELQRMISRLKNEIDVVTAQRATIELKISEVEERGQETVADAKDRIRELEQALTDAKHAMAKQIRNYQELMNTKLALDIEISTYRKLVEGEEDRIGQKTVFNVRSAPIKTVNPAPSKPNLERRKSGAILIKTVTTKDISYTE</sequence>
<evidence type="ECO:0000313" key="6">
    <source>
        <dbReference type="Ensembl" id="ENSCVAP00000026667.1"/>
    </source>
</evidence>
<evidence type="ECO:0000256" key="2">
    <source>
        <dbReference type="ARBA" id="ARBA00023054"/>
    </source>
</evidence>
<dbReference type="FunFam" id="1.20.5.500:FF:000001">
    <property type="entry name" value="Type II keratin 23"/>
    <property type="match status" value="1"/>
</dbReference>
<dbReference type="GO" id="GO:0045095">
    <property type="term" value="C:keratin filament"/>
    <property type="evidence" value="ECO:0007669"/>
    <property type="project" value="InterPro"/>
</dbReference>
<evidence type="ECO:0000256" key="1">
    <source>
        <dbReference type="ARBA" id="ARBA00022754"/>
    </source>
</evidence>
<dbReference type="InterPro" id="IPR039008">
    <property type="entry name" value="IF_rod_dom"/>
</dbReference>
<dbReference type="RefSeq" id="XP_015239260.1">
    <property type="nucleotide sequence ID" value="XM_015383774.1"/>
</dbReference>
<dbReference type="GO" id="GO:0005615">
    <property type="term" value="C:extracellular space"/>
    <property type="evidence" value="ECO:0007669"/>
    <property type="project" value="TreeGrafter"/>
</dbReference>
<dbReference type="Gene3D" id="1.20.5.170">
    <property type="match status" value="1"/>
</dbReference>
<evidence type="ECO:0000256" key="3">
    <source>
        <dbReference type="ARBA" id="ARBA00061646"/>
    </source>
</evidence>
<evidence type="ECO:0000256" key="4">
    <source>
        <dbReference type="SAM" id="Coils"/>
    </source>
</evidence>
<dbReference type="Pfam" id="PF16208">
    <property type="entry name" value="Keratin_2_head"/>
    <property type="match status" value="1"/>
</dbReference>
<dbReference type="OrthoDB" id="2441647at2759"/>
<dbReference type="FunFam" id="1.20.5.1160:FF:000001">
    <property type="entry name" value="Keratin type II"/>
    <property type="match status" value="1"/>
</dbReference>
<protein>
    <submittedName>
        <fullName evidence="6">Keratin, type II cytoskeletal 8-like</fullName>
    </submittedName>
</protein>
<dbReference type="SUPFAM" id="SSF64593">
    <property type="entry name" value="Intermediate filament protein, coiled coil region"/>
    <property type="match status" value="2"/>
</dbReference>
<dbReference type="PANTHER" id="PTHR45616:SF9">
    <property type="entry name" value="KERATIN, TYPE II CYTOSKELETAL 8-RELATED"/>
    <property type="match status" value="1"/>
</dbReference>
<dbReference type="PRINTS" id="PR01276">
    <property type="entry name" value="TYPE2KERATIN"/>
</dbReference>
<evidence type="ECO:0000313" key="7">
    <source>
        <dbReference type="Proteomes" id="UP000265020"/>
    </source>
</evidence>
<keyword evidence="7" id="KW-1185">Reference proteome</keyword>
<dbReference type="AlphaFoldDB" id="A0A3Q2E3D5"/>
<keyword evidence="2 4" id="KW-0175">Coiled coil</keyword>
<dbReference type="Gene3D" id="1.20.5.500">
    <property type="entry name" value="Single helix bin"/>
    <property type="match status" value="1"/>
</dbReference>
<dbReference type="GeneID" id="107090410"/>
<dbReference type="Ensembl" id="ENSCVAT00000016963.1">
    <property type="protein sequence ID" value="ENSCVAP00000026667.1"/>
    <property type="gene ID" value="ENSCVAG00000012395.1"/>
</dbReference>
<dbReference type="SMART" id="SM01391">
    <property type="entry name" value="Filament"/>
    <property type="match status" value="1"/>
</dbReference>
<evidence type="ECO:0000259" key="5">
    <source>
        <dbReference type="PROSITE" id="PS51842"/>
    </source>
</evidence>
<dbReference type="STRING" id="28743.ENSCVAP00000026667"/>
<dbReference type="KEGG" id="cvg:107090410"/>
<dbReference type="InterPro" id="IPR032444">
    <property type="entry name" value="Keratin_2_head"/>
</dbReference>
<feature type="coiled-coil region" evidence="4">
    <location>
        <begin position="272"/>
        <end position="352"/>
    </location>
</feature>
<dbReference type="InterPro" id="IPR003054">
    <property type="entry name" value="Keratin_II"/>
</dbReference>
<dbReference type="OMA" id="STELMYK"/>
<dbReference type="Gene3D" id="1.20.5.1160">
    <property type="entry name" value="Vasodilator-stimulated phosphoprotein"/>
    <property type="match status" value="1"/>
</dbReference>
<dbReference type="Pfam" id="PF00038">
    <property type="entry name" value="Filament"/>
    <property type="match status" value="1"/>
</dbReference>
<comment type="similarity">
    <text evidence="3">Belongs to the intermediate filament family.</text>
</comment>
<dbReference type="Proteomes" id="UP000265020">
    <property type="component" value="Unassembled WGS sequence"/>
</dbReference>
<dbReference type="PROSITE" id="PS51842">
    <property type="entry name" value="IF_ROD_2"/>
    <property type="match status" value="1"/>
</dbReference>
<dbReference type="GO" id="GO:0030280">
    <property type="term" value="F:structural constituent of skin epidermis"/>
    <property type="evidence" value="ECO:0007669"/>
    <property type="project" value="TreeGrafter"/>
</dbReference>
<accession>A0A3Q2E3D5</accession>
<proteinExistence type="inferred from homology"/>
<reference evidence="6" key="2">
    <citation type="submission" date="2025-09" db="UniProtKB">
        <authorList>
            <consortium name="Ensembl"/>
        </authorList>
    </citation>
    <scope>IDENTIFICATION</scope>
</reference>
<dbReference type="GeneTree" id="ENSGT00940000161090"/>
<organism evidence="6 7">
    <name type="scientific">Cyprinodon variegatus</name>
    <name type="common">Sheepshead minnow</name>
    <dbReference type="NCBI Taxonomy" id="28743"/>
    <lineage>
        <taxon>Eukaryota</taxon>
        <taxon>Metazoa</taxon>
        <taxon>Chordata</taxon>
        <taxon>Craniata</taxon>
        <taxon>Vertebrata</taxon>
        <taxon>Euteleostomi</taxon>
        <taxon>Actinopterygii</taxon>
        <taxon>Neopterygii</taxon>
        <taxon>Teleostei</taxon>
        <taxon>Neoteleostei</taxon>
        <taxon>Acanthomorphata</taxon>
        <taxon>Ovalentaria</taxon>
        <taxon>Atherinomorphae</taxon>
        <taxon>Cyprinodontiformes</taxon>
        <taxon>Cyprinodontidae</taxon>
        <taxon>Cyprinodon</taxon>
    </lineage>
</organism>
<dbReference type="GO" id="GO:0045109">
    <property type="term" value="P:intermediate filament organization"/>
    <property type="evidence" value="ECO:0007669"/>
    <property type="project" value="TreeGrafter"/>
</dbReference>
<dbReference type="PANTHER" id="PTHR45616">
    <property type="entry name" value="GATA-TYPE DOMAIN-CONTAINING PROTEIN"/>
    <property type="match status" value="1"/>
</dbReference>
<feature type="coiled-coil region" evidence="4">
    <location>
        <begin position="74"/>
        <end position="143"/>
    </location>
</feature>
<dbReference type="GO" id="GO:0031424">
    <property type="term" value="P:keratinization"/>
    <property type="evidence" value="ECO:0007669"/>
    <property type="project" value="TreeGrafter"/>
</dbReference>
<keyword evidence="1" id="KW-0403">Intermediate filament</keyword>
<feature type="domain" description="IF rod" evidence="5">
    <location>
        <begin position="70"/>
        <end position="381"/>
    </location>
</feature>